<accession>A8ZQ42</accession>
<dbReference type="InterPro" id="IPR047647">
    <property type="entry name" value="ISAs1_transpos"/>
</dbReference>
<sequence length="226" mass="24806">MTSSPFASIIEHFSDLDDPRAAHRIEYSLEDIIIITLCAVLCGADNWVEVANYGRSKAQWLKQWIALPNGVPSHDTFEWVFARLKPQQLQQCFLNWTQAIYQLSAGELIAIDGKTLRGAIAPGEQCSLIHMVSAWASHNRLVLGQRTVDEKSNEITAIPELLKVLELEGALVSIDAMGCQTAIAETIIEGQGDYVLALKGVIEGSLTPAAIKIDHPPKQGKFTSNQ</sequence>
<dbReference type="Proteomes" id="UP000000268">
    <property type="component" value="Plasmid pREB6"/>
</dbReference>
<keyword evidence="3" id="KW-0614">Plasmid</keyword>
<dbReference type="GO" id="GO:0006313">
    <property type="term" value="P:DNA transposition"/>
    <property type="evidence" value="ECO:0007669"/>
    <property type="project" value="InterPro"/>
</dbReference>
<evidence type="ECO:0000259" key="1">
    <source>
        <dbReference type="Pfam" id="PF01609"/>
    </source>
</evidence>
<reference evidence="3 4" key="1">
    <citation type="journal article" date="2008" name="Proc. Natl. Acad. Sci. U.S.A.">
        <title>Niche adaptation and genome expansion in the chlorophyll d-producing cyanobacterium Acaryochloris marina.</title>
        <authorList>
            <person name="Swingley W.D."/>
            <person name="Chen M."/>
            <person name="Cheung P.C."/>
            <person name="Conrad A.L."/>
            <person name="Dejesa L.C."/>
            <person name="Hao J."/>
            <person name="Honchak B.M."/>
            <person name="Karbach L.E."/>
            <person name="Kurdoglu A."/>
            <person name="Lahiri S."/>
            <person name="Mastrian S.D."/>
            <person name="Miyashita H."/>
            <person name="Page L."/>
            <person name="Ramakrishna P."/>
            <person name="Satoh S."/>
            <person name="Sattley W.M."/>
            <person name="Shimada Y."/>
            <person name="Taylor H.L."/>
            <person name="Tomo T."/>
            <person name="Tsuchiya T."/>
            <person name="Wang Z.T."/>
            <person name="Raymond J."/>
            <person name="Mimuro M."/>
            <person name="Blankenship R.E."/>
            <person name="Touchman J.W."/>
        </authorList>
    </citation>
    <scope>NUCLEOTIDE SEQUENCE [LARGE SCALE GENOMIC DNA]</scope>
    <source>
        <strain evidence="4">MBIC 11017</strain>
        <plasmid evidence="4">Plasmid pREB6</plasmid>
    </source>
</reference>
<dbReference type="PANTHER" id="PTHR30298:SF0">
    <property type="entry name" value="PROTEIN YBFL-RELATED"/>
    <property type="match status" value="1"/>
</dbReference>
<evidence type="ECO:0000313" key="4">
    <source>
        <dbReference type="Proteomes" id="UP000000268"/>
    </source>
</evidence>
<dbReference type="InterPro" id="IPR032806">
    <property type="entry name" value="YbfD_N"/>
</dbReference>
<dbReference type="HOGENOM" id="CLU_046404_0_0_3"/>
<dbReference type="InterPro" id="IPR002559">
    <property type="entry name" value="Transposase_11"/>
</dbReference>
<evidence type="ECO:0000259" key="2">
    <source>
        <dbReference type="Pfam" id="PF13808"/>
    </source>
</evidence>
<gene>
    <name evidence="3" type="ordered locus">AM1_F0059</name>
</gene>
<dbReference type="AlphaFoldDB" id="A8ZQ42"/>
<dbReference type="EMBL" id="CP000843">
    <property type="protein sequence ID" value="ABW33123.1"/>
    <property type="molecule type" value="Genomic_DNA"/>
</dbReference>
<dbReference type="Pfam" id="PF01609">
    <property type="entry name" value="DDE_Tnp_1"/>
    <property type="match status" value="1"/>
</dbReference>
<dbReference type="NCBIfam" id="NF033564">
    <property type="entry name" value="transpos_ISAs1"/>
    <property type="match status" value="1"/>
</dbReference>
<evidence type="ECO:0000313" key="3">
    <source>
        <dbReference type="EMBL" id="ABW33123.1"/>
    </source>
</evidence>
<dbReference type="PANTHER" id="PTHR30298">
    <property type="entry name" value="H REPEAT-ASSOCIATED PREDICTED TRANSPOSASE"/>
    <property type="match status" value="1"/>
</dbReference>
<keyword evidence="4" id="KW-1185">Reference proteome</keyword>
<feature type="domain" description="H repeat-associated protein N-terminal" evidence="2">
    <location>
        <begin position="10"/>
        <end position="97"/>
    </location>
</feature>
<dbReference type="GO" id="GO:0003677">
    <property type="term" value="F:DNA binding"/>
    <property type="evidence" value="ECO:0007669"/>
    <property type="project" value="InterPro"/>
</dbReference>
<protein>
    <submittedName>
        <fullName evidence="3">Transposase, putative</fullName>
    </submittedName>
</protein>
<organism evidence="3 4">
    <name type="scientific">Acaryochloris marina (strain MBIC 11017)</name>
    <dbReference type="NCBI Taxonomy" id="329726"/>
    <lineage>
        <taxon>Bacteria</taxon>
        <taxon>Bacillati</taxon>
        <taxon>Cyanobacteriota</taxon>
        <taxon>Cyanophyceae</taxon>
        <taxon>Acaryochloridales</taxon>
        <taxon>Acaryochloridaceae</taxon>
        <taxon>Acaryochloris</taxon>
    </lineage>
</organism>
<proteinExistence type="predicted"/>
<dbReference type="Pfam" id="PF13808">
    <property type="entry name" value="DDE_Tnp_1_assoc"/>
    <property type="match status" value="1"/>
</dbReference>
<name>A8ZQ42_ACAM1</name>
<dbReference type="GO" id="GO:0004803">
    <property type="term" value="F:transposase activity"/>
    <property type="evidence" value="ECO:0007669"/>
    <property type="project" value="InterPro"/>
</dbReference>
<dbReference type="InterPro" id="IPR051698">
    <property type="entry name" value="Transposase_11-like"/>
</dbReference>
<feature type="domain" description="Transposase IS4-like" evidence="1">
    <location>
        <begin position="107"/>
        <end position="200"/>
    </location>
</feature>
<dbReference type="KEGG" id="amr:AM1_F0059"/>
<geneLocation type="plasmid" evidence="3 4">
    <name>pREB6</name>
</geneLocation>